<protein>
    <submittedName>
        <fullName evidence="1">Uncharacterized protein</fullName>
    </submittedName>
</protein>
<gene>
    <name evidence="1" type="ORF">RR48_04907</name>
</gene>
<dbReference type="AlphaFoldDB" id="A0A0N0PEQ4"/>
<dbReference type="Proteomes" id="UP000053240">
    <property type="component" value="Unassembled WGS sequence"/>
</dbReference>
<keyword evidence="2" id="KW-1185">Reference proteome</keyword>
<reference evidence="1 2" key="1">
    <citation type="journal article" date="2015" name="Nat. Commun.">
        <title>Outbred genome sequencing and CRISPR/Cas9 gene editing in butterflies.</title>
        <authorList>
            <person name="Li X."/>
            <person name="Fan D."/>
            <person name="Zhang W."/>
            <person name="Liu G."/>
            <person name="Zhang L."/>
            <person name="Zhao L."/>
            <person name="Fang X."/>
            <person name="Chen L."/>
            <person name="Dong Y."/>
            <person name="Chen Y."/>
            <person name="Ding Y."/>
            <person name="Zhao R."/>
            <person name="Feng M."/>
            <person name="Zhu Y."/>
            <person name="Feng Y."/>
            <person name="Jiang X."/>
            <person name="Zhu D."/>
            <person name="Xiang H."/>
            <person name="Feng X."/>
            <person name="Li S."/>
            <person name="Wang J."/>
            <person name="Zhang G."/>
            <person name="Kronforst M.R."/>
            <person name="Wang W."/>
        </authorList>
    </citation>
    <scope>NUCLEOTIDE SEQUENCE [LARGE SCALE GENOMIC DNA]</scope>
    <source>
        <strain evidence="1">Ya'a_city_454_Pm</strain>
        <tissue evidence="1">Whole body</tissue>
    </source>
</reference>
<organism evidence="1 2">
    <name type="scientific">Papilio machaon</name>
    <name type="common">Old World swallowtail butterfly</name>
    <dbReference type="NCBI Taxonomy" id="76193"/>
    <lineage>
        <taxon>Eukaryota</taxon>
        <taxon>Metazoa</taxon>
        <taxon>Ecdysozoa</taxon>
        <taxon>Arthropoda</taxon>
        <taxon>Hexapoda</taxon>
        <taxon>Insecta</taxon>
        <taxon>Pterygota</taxon>
        <taxon>Neoptera</taxon>
        <taxon>Endopterygota</taxon>
        <taxon>Lepidoptera</taxon>
        <taxon>Glossata</taxon>
        <taxon>Ditrysia</taxon>
        <taxon>Papilionoidea</taxon>
        <taxon>Papilionidae</taxon>
        <taxon>Papilioninae</taxon>
        <taxon>Papilio</taxon>
    </lineage>
</organism>
<dbReference type="InParanoid" id="A0A0N0PEQ4"/>
<evidence type="ECO:0000313" key="1">
    <source>
        <dbReference type="EMBL" id="KPJ20309.1"/>
    </source>
</evidence>
<evidence type="ECO:0000313" key="2">
    <source>
        <dbReference type="Proteomes" id="UP000053240"/>
    </source>
</evidence>
<accession>A0A0N0PEQ4</accession>
<dbReference type="EMBL" id="KQ459717">
    <property type="protein sequence ID" value="KPJ20309.1"/>
    <property type="molecule type" value="Genomic_DNA"/>
</dbReference>
<proteinExistence type="predicted"/>
<name>A0A0N0PEQ4_PAPMA</name>
<sequence>MIHNNAPYANNKYVVEECGPHGGGALGLGPAPRTGAAPPASPGTASAKTFCTKHYITYNFQCPTKIQTFLATVTLCTVWRIDKRKHFLKSYRHIL</sequence>